<evidence type="ECO:0000313" key="2">
    <source>
        <dbReference type="EMBL" id="AJA90574.1"/>
    </source>
</evidence>
<dbReference type="InterPro" id="IPR029057">
    <property type="entry name" value="PRTase-like"/>
</dbReference>
<dbReference type="STRING" id="1245910.OY14_04005"/>
<accession>A0A0A7UWL1</accession>
<evidence type="ECO:0000256" key="1">
    <source>
        <dbReference type="ARBA" id="ARBA00008007"/>
    </source>
</evidence>
<dbReference type="SUPFAM" id="SSF53271">
    <property type="entry name" value="PRTase-like"/>
    <property type="match status" value="1"/>
</dbReference>
<gene>
    <name evidence="2" type="ORF">OY14_04005</name>
</gene>
<proteinExistence type="inferred from homology"/>
<comment type="similarity">
    <text evidence="1">Belongs to the ComF/GntX family.</text>
</comment>
<dbReference type="PANTHER" id="PTHR47505">
    <property type="entry name" value="DNA UTILIZATION PROTEIN YHGH"/>
    <property type="match status" value="1"/>
</dbReference>
<organism evidence="2 3">
    <name type="scientific">Borreliella chilensis</name>
    <dbReference type="NCBI Taxonomy" id="1245910"/>
    <lineage>
        <taxon>Bacteria</taxon>
        <taxon>Pseudomonadati</taxon>
        <taxon>Spirochaetota</taxon>
        <taxon>Spirochaetia</taxon>
        <taxon>Spirochaetales</taxon>
        <taxon>Borreliaceae</taxon>
        <taxon>Borreliella</taxon>
    </lineage>
</organism>
<dbReference type="KEGG" id="bchi:OY14_04005"/>
<dbReference type="Gene3D" id="3.40.50.2020">
    <property type="match status" value="1"/>
</dbReference>
<protein>
    <submittedName>
        <fullName evidence="2">Competence protein ComF</fullName>
    </submittedName>
</protein>
<dbReference type="CDD" id="cd06223">
    <property type="entry name" value="PRTases_typeI"/>
    <property type="match status" value="1"/>
</dbReference>
<dbReference type="EMBL" id="CP009910">
    <property type="protein sequence ID" value="AJA90574.1"/>
    <property type="molecule type" value="Genomic_DNA"/>
</dbReference>
<dbReference type="InterPro" id="IPR000836">
    <property type="entry name" value="PRTase_dom"/>
</dbReference>
<name>A0A0A7UWL1_9SPIR</name>
<dbReference type="Proteomes" id="UP000030940">
    <property type="component" value="Chromosome"/>
</dbReference>
<dbReference type="InterPro" id="IPR051910">
    <property type="entry name" value="ComF/GntX_DNA_util-trans"/>
</dbReference>
<reference evidence="2 3" key="1">
    <citation type="journal article" date="2015" name="Genome Announc.">
        <title>Genome Sequence of Borrelia chilensis VA1, a South American Member of the Lyme Borreliosis Group.</title>
        <authorList>
            <person name="Huang W."/>
            <person name="Ojaimi C."/>
            <person name="Fallon J.T."/>
            <person name="Travisany D."/>
            <person name="Maass A."/>
            <person name="Ivanova L."/>
            <person name="Tomova A."/>
            <person name="Gonzalez-Acuna D."/>
            <person name="Godfrey H.P."/>
            <person name="Cabello F.C."/>
        </authorList>
    </citation>
    <scope>NUCLEOTIDE SEQUENCE [LARGE SCALE GENOMIC DNA]</scope>
    <source>
        <strain evidence="2 3">VA1</strain>
    </source>
</reference>
<sequence>MSYLNVLKSIFLPFCSFCGKRYVYSDALCDQCKELFNFEIKFDGNLIYFFEYKEHYKSLILSYKKDGQKSIGRFLASGIAKCLSNIDFDQIVTVPCSFRRKLFYGFDHMEYIGILLNHFGFNYINIFSRKYGKSQKLMKGSLRLRNLENKIKLKSKYKNFQFKKIVLLDDIVTTGTSMCICEDLILQFGGHQVKRLSLAKSYNLV</sequence>
<evidence type="ECO:0000313" key="3">
    <source>
        <dbReference type="Proteomes" id="UP000030940"/>
    </source>
</evidence>
<dbReference type="PANTHER" id="PTHR47505:SF1">
    <property type="entry name" value="DNA UTILIZATION PROTEIN YHGH"/>
    <property type="match status" value="1"/>
</dbReference>
<keyword evidence="3" id="KW-1185">Reference proteome</keyword>
<dbReference type="HOGENOM" id="CLU_1358275_0_0_12"/>
<dbReference type="AlphaFoldDB" id="A0A0A7UWL1"/>